<feature type="non-terminal residue" evidence="1">
    <location>
        <position position="1"/>
    </location>
</feature>
<dbReference type="EMBL" id="UINC01001828">
    <property type="protein sequence ID" value="SUZ89638.1"/>
    <property type="molecule type" value="Genomic_DNA"/>
</dbReference>
<gene>
    <name evidence="1" type="ORF">METZ01_LOCUS42492</name>
</gene>
<dbReference type="AlphaFoldDB" id="A0A381RFB7"/>
<protein>
    <submittedName>
        <fullName evidence="1">Uncharacterized protein</fullName>
    </submittedName>
</protein>
<dbReference type="Gene3D" id="3.30.70.790">
    <property type="entry name" value="UreE, C-terminal domain"/>
    <property type="match status" value="1"/>
</dbReference>
<name>A0A381RFB7_9ZZZZ</name>
<reference evidence="1" key="1">
    <citation type="submission" date="2018-05" db="EMBL/GenBank/DDBJ databases">
        <authorList>
            <person name="Lanie J.A."/>
            <person name="Ng W.-L."/>
            <person name="Kazmierczak K.M."/>
            <person name="Andrzejewski T.M."/>
            <person name="Davidsen T.M."/>
            <person name="Wayne K.J."/>
            <person name="Tettelin H."/>
            <person name="Glass J.I."/>
            <person name="Rusch D."/>
            <person name="Podicherti R."/>
            <person name="Tsui H.-C.T."/>
            <person name="Winkler M.E."/>
        </authorList>
    </citation>
    <scope>NUCLEOTIDE SEQUENCE</scope>
</reference>
<organism evidence="1">
    <name type="scientific">marine metagenome</name>
    <dbReference type="NCBI Taxonomy" id="408172"/>
    <lineage>
        <taxon>unclassified sequences</taxon>
        <taxon>metagenomes</taxon>
        <taxon>ecological metagenomes</taxon>
    </lineage>
</organism>
<dbReference type="InterPro" id="IPR011322">
    <property type="entry name" value="N-reg_PII-like_a/b"/>
</dbReference>
<proteinExistence type="predicted"/>
<dbReference type="SUPFAM" id="SSF54913">
    <property type="entry name" value="GlnB-like"/>
    <property type="match status" value="1"/>
</dbReference>
<sequence>VARFHYRHEAELAHGYLESAEVDSILHIDDAGGMDVGLAFVNPARLVVRAEDEERARQVLLDAGILDEPPMA</sequence>
<evidence type="ECO:0000313" key="1">
    <source>
        <dbReference type="EMBL" id="SUZ89638.1"/>
    </source>
</evidence>
<accession>A0A381RFB7</accession>